<dbReference type="Proteomes" id="UP000615446">
    <property type="component" value="Unassembled WGS sequence"/>
</dbReference>
<dbReference type="AlphaFoldDB" id="A0A8H3LSP0"/>
<accession>A0A8H3LSP0</accession>
<dbReference type="OrthoDB" id="2311705at2759"/>
<dbReference type="EMBL" id="BLAL01000215">
    <property type="protein sequence ID" value="GES92364.1"/>
    <property type="molecule type" value="Genomic_DNA"/>
</dbReference>
<sequence>MAETNDIELYSALQGSRRDDSFRPHRKDDSLTQFSTSSDYYDIRCLQRSLDLRASTLQQTNSGRTDQISRRKPGSLGQSNKKHATGREVASSNGERDILERNFEKKGEGCEIYLRCINPMLNTNECGVIDIKSEQYEDVEMGRGQGFKQKGKTRVQTQIGELLRIGVLGGMEWTTEFPSENCRFVHAHNQPQGFNNEGSMFVMPACTRNDKEKSKYNDTHYTLVDTFKNKSQQHKIATSIGREDLIDIESDPKKLDYYIASVAEFGFNHIIIIGEVDYGMLFLDCYGRVFLWEDMNQFIYPLANSLEEIPKRINEEKEKDLAWFVKDGIVYEYFMEPGISARKKTRNLKKKKNTKNGFSGTYEEYEEYVEYTCLRHIMAEWKNRKDCFYAHKARPYLVDGREYSPKCGMAICYSCNQLAYLWNTSLVNWRKVCTDIMD</sequence>
<evidence type="ECO:0000256" key="1">
    <source>
        <dbReference type="SAM" id="MobiDB-lite"/>
    </source>
</evidence>
<reference evidence="2" key="1">
    <citation type="submission" date="2019-10" db="EMBL/GenBank/DDBJ databases">
        <title>Conservation and host-specific expression of non-tandemly repeated heterogenous ribosome RNA gene in arbuscular mycorrhizal fungi.</title>
        <authorList>
            <person name="Maeda T."/>
            <person name="Kobayashi Y."/>
            <person name="Nakagawa T."/>
            <person name="Ezawa T."/>
            <person name="Yamaguchi K."/>
            <person name="Bino T."/>
            <person name="Nishimoto Y."/>
            <person name="Shigenobu S."/>
            <person name="Kawaguchi M."/>
        </authorList>
    </citation>
    <scope>NUCLEOTIDE SEQUENCE</scope>
    <source>
        <strain evidence="2">HR1</strain>
    </source>
</reference>
<feature type="region of interest" description="Disordered" evidence="1">
    <location>
        <begin position="56"/>
        <end position="95"/>
    </location>
</feature>
<proteinExistence type="predicted"/>
<gene>
    <name evidence="2" type="ORF">RCL2_001914600</name>
</gene>
<feature type="compositionally biased region" description="Polar residues" evidence="1">
    <location>
        <begin position="56"/>
        <end position="66"/>
    </location>
</feature>
<evidence type="ECO:0000313" key="2">
    <source>
        <dbReference type="EMBL" id="GES92364.1"/>
    </source>
</evidence>
<protein>
    <submittedName>
        <fullName evidence="2">Uncharacterized protein</fullName>
    </submittedName>
</protein>
<organism evidence="2 3">
    <name type="scientific">Rhizophagus clarus</name>
    <dbReference type="NCBI Taxonomy" id="94130"/>
    <lineage>
        <taxon>Eukaryota</taxon>
        <taxon>Fungi</taxon>
        <taxon>Fungi incertae sedis</taxon>
        <taxon>Mucoromycota</taxon>
        <taxon>Glomeromycotina</taxon>
        <taxon>Glomeromycetes</taxon>
        <taxon>Glomerales</taxon>
        <taxon>Glomeraceae</taxon>
        <taxon>Rhizophagus</taxon>
    </lineage>
</organism>
<evidence type="ECO:0000313" key="3">
    <source>
        <dbReference type="Proteomes" id="UP000615446"/>
    </source>
</evidence>
<name>A0A8H3LSP0_9GLOM</name>
<comment type="caution">
    <text evidence="2">The sequence shown here is derived from an EMBL/GenBank/DDBJ whole genome shotgun (WGS) entry which is preliminary data.</text>
</comment>